<dbReference type="PANTHER" id="PTHR39556:SF1">
    <property type="entry name" value="PROTEIN, PUTATIVE-RELATED"/>
    <property type="match status" value="1"/>
</dbReference>
<gene>
    <name evidence="2" type="ORF">S01H1_02325</name>
</gene>
<evidence type="ECO:0000256" key="1">
    <source>
        <dbReference type="SAM" id="Phobius"/>
    </source>
</evidence>
<feature type="non-terminal residue" evidence="2">
    <location>
        <position position="1"/>
    </location>
</feature>
<keyword evidence="1" id="KW-1133">Transmembrane helix</keyword>
<accession>X0TBN0</accession>
<name>X0TBN0_9ZZZZ</name>
<keyword evidence="1" id="KW-0812">Transmembrane</keyword>
<evidence type="ECO:0008006" key="3">
    <source>
        <dbReference type="Google" id="ProtNLM"/>
    </source>
</evidence>
<dbReference type="AlphaFoldDB" id="X0TBN0"/>
<dbReference type="InterPro" id="IPR007294">
    <property type="entry name" value="DUF401"/>
</dbReference>
<keyword evidence="1" id="KW-0472">Membrane</keyword>
<dbReference type="PANTHER" id="PTHR39556">
    <property type="entry name" value="PROTEIN, PUTATIVE-RELATED"/>
    <property type="match status" value="1"/>
</dbReference>
<proteinExistence type="predicted"/>
<protein>
    <recommendedName>
        <fullName evidence="3">DUF401 family protein</fullName>
    </recommendedName>
</protein>
<comment type="caution">
    <text evidence="2">The sequence shown here is derived from an EMBL/GenBank/DDBJ whole genome shotgun (WGS) entry which is preliminary data.</text>
</comment>
<feature type="transmembrane region" description="Helical" evidence="1">
    <location>
        <begin position="20"/>
        <end position="45"/>
    </location>
</feature>
<evidence type="ECO:0000313" key="2">
    <source>
        <dbReference type="EMBL" id="GAF85582.1"/>
    </source>
</evidence>
<organism evidence="2">
    <name type="scientific">marine sediment metagenome</name>
    <dbReference type="NCBI Taxonomy" id="412755"/>
    <lineage>
        <taxon>unclassified sequences</taxon>
        <taxon>metagenomes</taxon>
        <taxon>ecological metagenomes</taxon>
    </lineage>
</organism>
<dbReference type="EMBL" id="BARS01001108">
    <property type="protein sequence ID" value="GAF85582.1"/>
    <property type="molecule type" value="Genomic_DNA"/>
</dbReference>
<dbReference type="Pfam" id="PF04165">
    <property type="entry name" value="DUF401"/>
    <property type="match status" value="1"/>
</dbReference>
<feature type="transmembrane region" description="Helical" evidence="1">
    <location>
        <begin position="57"/>
        <end position="79"/>
    </location>
</feature>
<reference evidence="2" key="1">
    <citation type="journal article" date="2014" name="Front. Microbiol.">
        <title>High frequency of phylogenetically diverse reductive dehalogenase-homologous genes in deep subseafloor sedimentary metagenomes.</title>
        <authorList>
            <person name="Kawai M."/>
            <person name="Futagami T."/>
            <person name="Toyoda A."/>
            <person name="Takaki Y."/>
            <person name="Nishi S."/>
            <person name="Hori S."/>
            <person name="Arai W."/>
            <person name="Tsubouchi T."/>
            <person name="Morono Y."/>
            <person name="Uchiyama I."/>
            <person name="Ito T."/>
            <person name="Fujiyama A."/>
            <person name="Inagaki F."/>
            <person name="Takami H."/>
        </authorList>
    </citation>
    <scope>NUCLEOTIDE SEQUENCE</scope>
    <source>
        <strain evidence="2">Expedition CK06-06</strain>
    </source>
</reference>
<sequence length="82" mass="9147">YVGISFPLLLPILGSGNPDMVLVMFAYVSGFVGILLSPAHLCLFLTLDYFKADLRDVYKILIWPVAVIFVAAFLVLLFLRII</sequence>